<evidence type="ECO:0000256" key="3">
    <source>
        <dbReference type="ARBA" id="ARBA00022737"/>
    </source>
</evidence>
<dbReference type="Pfam" id="PF00514">
    <property type="entry name" value="Arm"/>
    <property type="match status" value="6"/>
</dbReference>
<organism evidence="8 9">
    <name type="scientific">Periplaneta americana</name>
    <name type="common">American cockroach</name>
    <name type="synonym">Blatta americana</name>
    <dbReference type="NCBI Taxonomy" id="6978"/>
    <lineage>
        <taxon>Eukaryota</taxon>
        <taxon>Metazoa</taxon>
        <taxon>Ecdysozoa</taxon>
        <taxon>Arthropoda</taxon>
        <taxon>Hexapoda</taxon>
        <taxon>Insecta</taxon>
        <taxon>Pterygota</taxon>
        <taxon>Neoptera</taxon>
        <taxon>Polyneoptera</taxon>
        <taxon>Dictyoptera</taxon>
        <taxon>Blattodea</taxon>
        <taxon>Blattoidea</taxon>
        <taxon>Blattidae</taxon>
        <taxon>Blattinae</taxon>
        <taxon>Periplaneta</taxon>
    </lineage>
</organism>
<comment type="caution">
    <text evidence="8">The sequence shown here is derived from an EMBL/GenBank/DDBJ whole genome shotgun (WGS) entry which is preliminary data.</text>
</comment>
<dbReference type="Gene3D" id="1.25.10.10">
    <property type="entry name" value="Leucine-rich Repeat Variant"/>
    <property type="match status" value="1"/>
</dbReference>
<dbReference type="PROSITE" id="PS51214">
    <property type="entry name" value="IBB"/>
    <property type="match status" value="1"/>
</dbReference>
<keyword evidence="9" id="KW-1185">Reference proteome</keyword>
<dbReference type="InterPro" id="IPR024931">
    <property type="entry name" value="Importin_alpha"/>
</dbReference>
<dbReference type="SMART" id="SM00185">
    <property type="entry name" value="ARM"/>
    <property type="match status" value="8"/>
</dbReference>
<keyword evidence="4" id="KW-0653">Protein transport</keyword>
<accession>A0ABQ8SKQ7</accession>
<dbReference type="InterPro" id="IPR032413">
    <property type="entry name" value="Arm_3"/>
</dbReference>
<evidence type="ECO:0000256" key="1">
    <source>
        <dbReference type="ARBA" id="ARBA00010394"/>
    </source>
</evidence>
<name>A0ABQ8SKQ7_PERAM</name>
<feature type="repeat" description="ARM" evidence="5">
    <location>
        <begin position="310"/>
        <end position="352"/>
    </location>
</feature>
<dbReference type="InterPro" id="IPR000225">
    <property type="entry name" value="Armadillo"/>
</dbReference>
<evidence type="ECO:0000313" key="8">
    <source>
        <dbReference type="EMBL" id="KAJ4434345.1"/>
    </source>
</evidence>
<gene>
    <name evidence="8" type="ORF">ANN_22904</name>
</gene>
<evidence type="ECO:0000256" key="4">
    <source>
        <dbReference type="ARBA" id="ARBA00022927"/>
    </source>
</evidence>
<dbReference type="PIRSF" id="PIRSF005673">
    <property type="entry name" value="Importin_alpha"/>
    <property type="match status" value="1"/>
</dbReference>
<keyword evidence="3" id="KW-0677">Repeat</keyword>
<dbReference type="PROSITE" id="PS50176">
    <property type="entry name" value="ARM_REPEAT"/>
    <property type="match status" value="3"/>
</dbReference>
<dbReference type="InterPro" id="IPR011989">
    <property type="entry name" value="ARM-like"/>
</dbReference>
<sequence length="527" mass="58290">LLLLLFQEMRRRRNEVSVELRKARKDDQLLKRRNISFEDDSALPLQENSQSSVSMSITEIIEGMASNDCHTQLVATQAARKTLSRERNPPIDAMIQSGIVPRCVEFLTRFDNPSLQFEASWALTNIASGTSEQTNTVVKYGAVPKLVDLLGSSYMHVAEQAVWALGNIAGDGSGARDLVLNYGAMPALLELIKPDTTVSFLRNIVWTLSNLCRNKNPPPPFEIVETCLSTLNRLLHYADTDVLADTCWALSYLTDGSNDKIQAVVDTGVVPRLVELLRATEVNVLTPALRAVGNIVTGNDMQTDAIIQAGGLIHLRELLKHPRMNIMKEAAWTVSNITAGNVDQIQEVVNAGSAGATYSCSIIYEWLYCQLSGSRKQRTWYNEVTNSHFVVSTCFFEEAGDFKSQKEAAWAITNFTSGGSVSQLAMLVQMGVLKPFCDLLESKDGKTVCVVLDGLNNIMQTAEKMGEVERVAIMVEECGGLDKLEHLQNHENEQVYQKALSMIDTYFSETVSICSAVFSKSSFVMYT</sequence>
<evidence type="ECO:0000256" key="5">
    <source>
        <dbReference type="PROSITE-ProRule" id="PRU00259"/>
    </source>
</evidence>
<dbReference type="PANTHER" id="PTHR23316">
    <property type="entry name" value="IMPORTIN ALPHA"/>
    <property type="match status" value="1"/>
</dbReference>
<evidence type="ECO:0000313" key="9">
    <source>
        <dbReference type="Proteomes" id="UP001148838"/>
    </source>
</evidence>
<feature type="domain" description="IBB" evidence="7">
    <location>
        <begin position="1"/>
        <end position="42"/>
    </location>
</feature>
<dbReference type="InterPro" id="IPR016024">
    <property type="entry name" value="ARM-type_fold"/>
</dbReference>
<feature type="repeat" description="ARM" evidence="5">
    <location>
        <begin position="268"/>
        <end position="311"/>
    </location>
</feature>
<dbReference type="InterPro" id="IPR036975">
    <property type="entry name" value="Importin-a_IBB_sf"/>
</dbReference>
<dbReference type="InterPro" id="IPR002652">
    <property type="entry name" value="Importin-a_IBB"/>
</dbReference>
<feature type="repeat" description="ARM" evidence="5">
    <location>
        <begin position="141"/>
        <end position="183"/>
    </location>
</feature>
<proteinExistence type="inferred from homology"/>
<dbReference type="Proteomes" id="UP001148838">
    <property type="component" value="Unassembled WGS sequence"/>
</dbReference>
<comment type="similarity">
    <text evidence="1">Belongs to the importin alpha family.</text>
</comment>
<evidence type="ECO:0000256" key="6">
    <source>
        <dbReference type="PROSITE-ProRule" id="PRU00561"/>
    </source>
</evidence>
<dbReference type="Pfam" id="PF16186">
    <property type="entry name" value="Arm_3"/>
    <property type="match status" value="1"/>
</dbReference>
<reference evidence="8 9" key="1">
    <citation type="journal article" date="2022" name="Allergy">
        <title>Genome assembly and annotation of Periplaneta americana reveal a comprehensive cockroach allergen profile.</title>
        <authorList>
            <person name="Wang L."/>
            <person name="Xiong Q."/>
            <person name="Saelim N."/>
            <person name="Wang L."/>
            <person name="Nong W."/>
            <person name="Wan A.T."/>
            <person name="Shi M."/>
            <person name="Liu X."/>
            <person name="Cao Q."/>
            <person name="Hui J.H.L."/>
            <person name="Sookrung N."/>
            <person name="Leung T.F."/>
            <person name="Tungtrongchitr A."/>
            <person name="Tsui S.K.W."/>
        </authorList>
    </citation>
    <scope>NUCLEOTIDE SEQUENCE [LARGE SCALE GENOMIC DNA]</scope>
    <source>
        <strain evidence="8">PWHHKU_190912</strain>
    </source>
</reference>
<protein>
    <recommendedName>
        <fullName evidence="7">IBB domain-containing protein</fullName>
    </recommendedName>
</protein>
<evidence type="ECO:0000259" key="7">
    <source>
        <dbReference type="PROSITE" id="PS51214"/>
    </source>
</evidence>
<feature type="non-terminal residue" evidence="8">
    <location>
        <position position="1"/>
    </location>
</feature>
<dbReference type="EMBL" id="JAJSOF020000025">
    <property type="protein sequence ID" value="KAJ4434345.1"/>
    <property type="molecule type" value="Genomic_DNA"/>
</dbReference>
<dbReference type="Pfam" id="PF01749">
    <property type="entry name" value="IBB"/>
    <property type="match status" value="1"/>
</dbReference>
<evidence type="ECO:0000256" key="2">
    <source>
        <dbReference type="ARBA" id="ARBA00022448"/>
    </source>
</evidence>
<dbReference type="Gene3D" id="1.20.5.690">
    <property type="entry name" value="Importin-alpha, importin-beta-binding domain"/>
    <property type="match status" value="1"/>
</dbReference>
<keyword evidence="2 6" id="KW-0813">Transport</keyword>
<dbReference type="SUPFAM" id="SSF48371">
    <property type="entry name" value="ARM repeat"/>
    <property type="match status" value="1"/>
</dbReference>